<dbReference type="KEGG" id="pdq:CL55_00012170"/>
<evidence type="ECO:0000313" key="1">
    <source>
        <dbReference type="EMBL" id="AKD25550.1"/>
    </source>
</evidence>
<dbReference type="PATRIC" id="fig|576611.7.peg.1237"/>
<accession>A0A0E3ZLR5</accession>
<protein>
    <recommendedName>
        <fullName evidence="3">Lipoprotein</fullName>
    </recommendedName>
</protein>
<organism evidence="1 2">
    <name type="scientific">Polynucleobacter duraquae</name>
    <dbReference type="NCBI Taxonomy" id="1835254"/>
    <lineage>
        <taxon>Bacteria</taxon>
        <taxon>Pseudomonadati</taxon>
        <taxon>Pseudomonadota</taxon>
        <taxon>Betaproteobacteria</taxon>
        <taxon>Burkholderiales</taxon>
        <taxon>Burkholderiaceae</taxon>
        <taxon>Polynucleobacter</taxon>
    </lineage>
</organism>
<dbReference type="STRING" id="1835254.CL55_00012170"/>
<reference evidence="1 2" key="1">
    <citation type="submission" date="2014-03" db="EMBL/GenBank/DDBJ databases">
        <title>Genome of Polynucleobacter strain MWH-MoK4.</title>
        <authorList>
            <person name="Hahn M.W."/>
        </authorList>
    </citation>
    <scope>NUCLEOTIDE SEQUENCE [LARGE SCALE GENOMIC DNA]</scope>
    <source>
        <strain evidence="1 2">MWH-MoK4</strain>
    </source>
</reference>
<evidence type="ECO:0008006" key="3">
    <source>
        <dbReference type="Google" id="ProtNLM"/>
    </source>
</evidence>
<dbReference type="Proteomes" id="UP000061135">
    <property type="component" value="Chromosome"/>
</dbReference>
<gene>
    <name evidence="1" type="ORF">CL55_00012170</name>
</gene>
<evidence type="ECO:0000313" key="2">
    <source>
        <dbReference type="Proteomes" id="UP000061135"/>
    </source>
</evidence>
<name>A0A0E3ZLR5_9BURK</name>
<keyword evidence="2" id="KW-1185">Reference proteome</keyword>
<dbReference type="HOGENOM" id="CLU_174002_0_0_4"/>
<proteinExistence type="predicted"/>
<dbReference type="AlphaFoldDB" id="A0A0E3ZLR5"/>
<dbReference type="RefSeq" id="WP_046330311.1">
    <property type="nucleotide sequence ID" value="NZ_CP007501.1"/>
</dbReference>
<dbReference type="EMBL" id="CP007501">
    <property type="protein sequence ID" value="AKD25550.1"/>
    <property type="molecule type" value="Genomic_DNA"/>
</dbReference>
<sequence length="107" mass="11676">MNTTTRLALVLFFVGLIGGCSTPKVIETTRLSDKDLSCESLKEEYRHAEKAKKDAEDVKGVTGTNTAAAIFFPIGIIATYSNANEAIAAADTRMMRLSDLMDRKNCK</sequence>
<dbReference type="PROSITE" id="PS51257">
    <property type="entry name" value="PROKAR_LIPOPROTEIN"/>
    <property type="match status" value="1"/>
</dbReference>